<dbReference type="EMBL" id="JAATIS010000220">
    <property type="protein sequence ID" value="KAG2468939.1"/>
    <property type="molecule type" value="Genomic_DNA"/>
</dbReference>
<protein>
    <recommendedName>
        <fullName evidence="3">Nurim</fullName>
    </recommendedName>
    <alternativeName>
        <fullName evidence="8">Nuclear envelope membrane protein</fullName>
    </alternativeName>
    <alternativeName>
        <fullName evidence="7">Nuclear rim protein</fullName>
    </alternativeName>
</protein>
<evidence type="ECO:0000256" key="9">
    <source>
        <dbReference type="SAM" id="Phobius"/>
    </source>
</evidence>
<evidence type="ECO:0000256" key="3">
    <source>
        <dbReference type="ARBA" id="ARBA00013379"/>
    </source>
</evidence>
<keyword evidence="5 9" id="KW-1133">Transmembrane helix</keyword>
<feature type="transmembrane region" description="Helical" evidence="9">
    <location>
        <begin position="6"/>
        <end position="30"/>
    </location>
</feature>
<dbReference type="AlphaFoldDB" id="A0A8X7XKD4"/>
<evidence type="ECO:0000256" key="7">
    <source>
        <dbReference type="ARBA" id="ARBA00031700"/>
    </source>
</evidence>
<dbReference type="InterPro" id="IPR033580">
    <property type="entry name" value="Nurim-like"/>
</dbReference>
<keyword evidence="6 9" id="KW-0472">Membrane</keyword>
<evidence type="ECO:0000256" key="5">
    <source>
        <dbReference type="ARBA" id="ARBA00022989"/>
    </source>
</evidence>
<dbReference type="PANTHER" id="PTHR31040">
    <property type="entry name" value="NURIM"/>
    <property type="match status" value="1"/>
</dbReference>
<feature type="transmembrane region" description="Helical" evidence="9">
    <location>
        <begin position="142"/>
        <end position="165"/>
    </location>
</feature>
<dbReference type="Proteomes" id="UP000886611">
    <property type="component" value="Unassembled WGS sequence"/>
</dbReference>
<comment type="subcellular location">
    <subcellularLocation>
        <location evidence="1">Nucleus inner membrane</location>
        <topology evidence="1">Multi-pass membrane protein</topology>
    </subcellularLocation>
</comment>
<dbReference type="GO" id="GO:0005637">
    <property type="term" value="C:nuclear inner membrane"/>
    <property type="evidence" value="ECO:0007669"/>
    <property type="project" value="UniProtKB-SubCell"/>
</dbReference>
<comment type="similarity">
    <text evidence="2">Belongs to the nurim family.</text>
</comment>
<evidence type="ECO:0000256" key="4">
    <source>
        <dbReference type="ARBA" id="ARBA00022692"/>
    </source>
</evidence>
<feature type="non-terminal residue" evidence="10">
    <location>
        <position position="287"/>
    </location>
</feature>
<keyword evidence="4 9" id="KW-0812">Transmembrane</keyword>
<dbReference type="PANTHER" id="PTHR31040:SF1">
    <property type="entry name" value="NURIM"/>
    <property type="match status" value="1"/>
</dbReference>
<evidence type="ECO:0000256" key="8">
    <source>
        <dbReference type="ARBA" id="ARBA00032957"/>
    </source>
</evidence>
<organism evidence="10 11">
    <name type="scientific">Polypterus senegalus</name>
    <name type="common">Senegal bichir</name>
    <dbReference type="NCBI Taxonomy" id="55291"/>
    <lineage>
        <taxon>Eukaryota</taxon>
        <taxon>Metazoa</taxon>
        <taxon>Chordata</taxon>
        <taxon>Craniata</taxon>
        <taxon>Vertebrata</taxon>
        <taxon>Euteleostomi</taxon>
        <taxon>Actinopterygii</taxon>
        <taxon>Polypteriformes</taxon>
        <taxon>Polypteridae</taxon>
        <taxon>Polypterus</taxon>
    </lineage>
</organism>
<sequence length="287" mass="32680">MAPTGIGGVCLAFIALCNFVFVFGTSVEFVRFISFRAIYHNNNGVASQSKGWEWGATKQLLITDDTGGVGELLQSIQHLEETMHEQCVGWEYGVLCEALSTTNQQNTVDELLALFPVMIRYWQPVQNAPLLWNASTAPWDTWVPLLCFILHFICWLIIFSIVLIFDYPELMGIKQVYYHCLGLEDPLSLKSHRAQRLYAHLRHPVYLELCVVLWIVPSLSLDRVLLATVLTLYLSCGHSLDNQDYAYLRAQLHNKLDLFTRQEMGGEVSELNGAQTDEYRSTFHKAD</sequence>
<evidence type="ECO:0000313" key="10">
    <source>
        <dbReference type="EMBL" id="KAG2468939.1"/>
    </source>
</evidence>
<accession>A0A8X7XKD4</accession>
<evidence type="ECO:0000256" key="2">
    <source>
        <dbReference type="ARBA" id="ARBA00010631"/>
    </source>
</evidence>
<evidence type="ECO:0000313" key="11">
    <source>
        <dbReference type="Proteomes" id="UP000886611"/>
    </source>
</evidence>
<feature type="non-terminal residue" evidence="10">
    <location>
        <position position="1"/>
    </location>
</feature>
<gene>
    <name evidence="10" type="primary">Nrm</name>
    <name evidence="10" type="ORF">GTO96_0004337</name>
</gene>
<reference evidence="10 11" key="1">
    <citation type="journal article" date="2021" name="Cell">
        <title>Tracing the genetic footprints of vertebrate landing in non-teleost ray-finned fishes.</title>
        <authorList>
            <person name="Bi X."/>
            <person name="Wang K."/>
            <person name="Yang L."/>
            <person name="Pan H."/>
            <person name="Jiang H."/>
            <person name="Wei Q."/>
            <person name="Fang M."/>
            <person name="Yu H."/>
            <person name="Zhu C."/>
            <person name="Cai Y."/>
            <person name="He Y."/>
            <person name="Gan X."/>
            <person name="Zeng H."/>
            <person name="Yu D."/>
            <person name="Zhu Y."/>
            <person name="Jiang H."/>
            <person name="Qiu Q."/>
            <person name="Yang H."/>
            <person name="Zhang Y.E."/>
            <person name="Wang W."/>
            <person name="Zhu M."/>
            <person name="He S."/>
            <person name="Zhang G."/>
        </authorList>
    </citation>
    <scope>NUCLEOTIDE SEQUENCE [LARGE SCALE GENOMIC DNA]</scope>
    <source>
        <strain evidence="10">Bchr_013</strain>
    </source>
</reference>
<keyword evidence="11" id="KW-1185">Reference proteome</keyword>
<name>A0A8X7XKD4_POLSE</name>
<evidence type="ECO:0000256" key="1">
    <source>
        <dbReference type="ARBA" id="ARBA00004473"/>
    </source>
</evidence>
<comment type="caution">
    <text evidence="10">The sequence shown here is derived from an EMBL/GenBank/DDBJ whole genome shotgun (WGS) entry which is preliminary data.</text>
</comment>
<proteinExistence type="inferred from homology"/>
<evidence type="ECO:0000256" key="6">
    <source>
        <dbReference type="ARBA" id="ARBA00023136"/>
    </source>
</evidence>